<dbReference type="AlphaFoldDB" id="M8BID9"/>
<keyword evidence="1" id="KW-0723">Serine/threonine-protein kinase</keyword>
<dbReference type="SMART" id="SM00220">
    <property type="entry name" value="S_TKc"/>
    <property type="match status" value="1"/>
</dbReference>
<dbReference type="PROSITE" id="PS50011">
    <property type="entry name" value="PROTEIN_KINASE_DOM"/>
    <property type="match status" value="1"/>
</dbReference>
<keyword evidence="1" id="KW-0067">ATP-binding</keyword>
<dbReference type="InterPro" id="IPR011009">
    <property type="entry name" value="Kinase-like_dom_sf"/>
</dbReference>
<evidence type="ECO:0000256" key="1">
    <source>
        <dbReference type="RuleBase" id="RU000304"/>
    </source>
</evidence>
<name>M8BID9_AEGTA</name>
<dbReference type="Pfam" id="PF07714">
    <property type="entry name" value="PK_Tyr_Ser-Thr"/>
    <property type="match status" value="1"/>
</dbReference>
<protein>
    <submittedName>
        <fullName evidence="2">Lectin-domain containing receptor kinase A4.3</fullName>
    </submittedName>
</protein>
<dbReference type="EnsemblPlants" id="EMT06518">
    <property type="protein sequence ID" value="EMT06518"/>
    <property type="gene ID" value="F775_04464"/>
</dbReference>
<reference evidence="2" key="1">
    <citation type="submission" date="2015-06" db="UniProtKB">
        <authorList>
            <consortium name="EnsemblPlants"/>
        </authorList>
    </citation>
    <scope>IDENTIFICATION</scope>
</reference>
<keyword evidence="1" id="KW-0808">Transferase</keyword>
<dbReference type="PROSITE" id="PS00108">
    <property type="entry name" value="PROTEIN_KINASE_ST"/>
    <property type="match status" value="1"/>
</dbReference>
<dbReference type="GO" id="GO:0051707">
    <property type="term" value="P:response to other organism"/>
    <property type="evidence" value="ECO:0007669"/>
    <property type="project" value="UniProtKB-ARBA"/>
</dbReference>
<accession>M8BID9</accession>
<dbReference type="Gene3D" id="3.30.200.20">
    <property type="entry name" value="Phosphorylase Kinase, domain 1"/>
    <property type="match status" value="1"/>
</dbReference>
<dbReference type="GO" id="GO:0004674">
    <property type="term" value="F:protein serine/threonine kinase activity"/>
    <property type="evidence" value="ECO:0007669"/>
    <property type="project" value="UniProtKB-KW"/>
</dbReference>
<sequence>MPREFSYEMLRKATKNFDERLRLGKGGYGVVYKGTLPADAEQGQTEPTEVAVKKFIRDDARCVEDFVKEVDIINRLRHKNIVPLIGWCYKKGQLLLVYEYMPNGSLDQHLFRRGGVQEARAAPLSWASRYGIVADVASGLHYVHHEYGRTVLHRDIKASNVMLDTSFSARLGDFGLARVLQIVSKKAPPPEVPLFKPSFVWPPEGGAAHFSLSDIEMTTSSGGSFVGTGNGSSTRATQETSYDSFRRPPSAPNNSQEYFPALSSGR</sequence>
<dbReference type="Gene3D" id="1.10.510.10">
    <property type="entry name" value="Transferase(Phosphotransferase) domain 1"/>
    <property type="match status" value="1"/>
</dbReference>
<dbReference type="PANTHER" id="PTHR27007">
    <property type="match status" value="1"/>
</dbReference>
<proteinExistence type="inferred from homology"/>
<dbReference type="FunFam" id="3.30.200.20:FF:000320">
    <property type="entry name" value="probable L-type lectin-domain containing receptor kinase S.5"/>
    <property type="match status" value="1"/>
</dbReference>
<dbReference type="InterPro" id="IPR017441">
    <property type="entry name" value="Protein_kinase_ATP_BS"/>
</dbReference>
<dbReference type="InterPro" id="IPR000719">
    <property type="entry name" value="Prot_kinase_dom"/>
</dbReference>
<dbReference type="InterPro" id="IPR001245">
    <property type="entry name" value="Ser-Thr/Tyr_kinase_cat_dom"/>
</dbReference>
<keyword evidence="1" id="KW-0418">Kinase</keyword>
<evidence type="ECO:0000313" key="2">
    <source>
        <dbReference type="EnsemblPlants" id="EMT06518"/>
    </source>
</evidence>
<dbReference type="InterPro" id="IPR050528">
    <property type="entry name" value="L-type_Lectin-RKs"/>
</dbReference>
<dbReference type="InterPro" id="IPR008271">
    <property type="entry name" value="Ser/Thr_kinase_AS"/>
</dbReference>
<organism evidence="2">
    <name type="scientific">Aegilops tauschii</name>
    <name type="common">Tausch's goatgrass</name>
    <name type="synonym">Aegilops squarrosa</name>
    <dbReference type="NCBI Taxonomy" id="37682"/>
    <lineage>
        <taxon>Eukaryota</taxon>
        <taxon>Viridiplantae</taxon>
        <taxon>Streptophyta</taxon>
        <taxon>Embryophyta</taxon>
        <taxon>Tracheophyta</taxon>
        <taxon>Spermatophyta</taxon>
        <taxon>Magnoliopsida</taxon>
        <taxon>Liliopsida</taxon>
        <taxon>Poales</taxon>
        <taxon>Poaceae</taxon>
        <taxon>BOP clade</taxon>
        <taxon>Pooideae</taxon>
        <taxon>Triticodae</taxon>
        <taxon>Triticeae</taxon>
        <taxon>Triticinae</taxon>
        <taxon>Aegilops</taxon>
    </lineage>
</organism>
<dbReference type="GO" id="GO:0005524">
    <property type="term" value="F:ATP binding"/>
    <property type="evidence" value="ECO:0007669"/>
    <property type="project" value="UniProtKB-UniRule"/>
</dbReference>
<comment type="similarity">
    <text evidence="1">Belongs to the protein kinase superfamily.</text>
</comment>
<keyword evidence="1" id="KW-0547">Nucleotide-binding</keyword>
<dbReference type="SUPFAM" id="SSF56112">
    <property type="entry name" value="Protein kinase-like (PK-like)"/>
    <property type="match status" value="1"/>
</dbReference>
<dbReference type="PROSITE" id="PS00107">
    <property type="entry name" value="PROTEIN_KINASE_ATP"/>
    <property type="match status" value="1"/>
</dbReference>